<accession>A0A4Y2SVH6</accession>
<protein>
    <recommendedName>
        <fullName evidence="3">RNase H type-1 domain-containing protein</fullName>
    </recommendedName>
</protein>
<dbReference type="AlphaFoldDB" id="A0A4Y2SVH6"/>
<dbReference type="EMBL" id="BGPR01023999">
    <property type="protein sequence ID" value="GBN91653.1"/>
    <property type="molecule type" value="Genomic_DNA"/>
</dbReference>
<proteinExistence type="predicted"/>
<organism evidence="1 2">
    <name type="scientific">Araneus ventricosus</name>
    <name type="common">Orbweaver spider</name>
    <name type="synonym">Epeira ventricosa</name>
    <dbReference type="NCBI Taxonomy" id="182803"/>
    <lineage>
        <taxon>Eukaryota</taxon>
        <taxon>Metazoa</taxon>
        <taxon>Ecdysozoa</taxon>
        <taxon>Arthropoda</taxon>
        <taxon>Chelicerata</taxon>
        <taxon>Arachnida</taxon>
        <taxon>Araneae</taxon>
        <taxon>Araneomorphae</taxon>
        <taxon>Entelegynae</taxon>
        <taxon>Araneoidea</taxon>
        <taxon>Araneidae</taxon>
        <taxon>Araneus</taxon>
    </lineage>
</organism>
<evidence type="ECO:0000313" key="1">
    <source>
        <dbReference type="EMBL" id="GBN91653.1"/>
    </source>
</evidence>
<evidence type="ECO:0008006" key="3">
    <source>
        <dbReference type="Google" id="ProtNLM"/>
    </source>
</evidence>
<reference evidence="1 2" key="1">
    <citation type="journal article" date="2019" name="Sci. Rep.">
        <title>Orb-weaving spider Araneus ventricosus genome elucidates the spidroin gene catalogue.</title>
        <authorList>
            <person name="Kono N."/>
            <person name="Nakamura H."/>
            <person name="Ohtoshi R."/>
            <person name="Moran D.A.P."/>
            <person name="Shinohara A."/>
            <person name="Yoshida Y."/>
            <person name="Fujiwara M."/>
            <person name="Mori M."/>
            <person name="Tomita M."/>
            <person name="Arakawa K."/>
        </authorList>
    </citation>
    <scope>NUCLEOTIDE SEQUENCE [LARGE SCALE GENOMIC DNA]</scope>
</reference>
<dbReference type="OrthoDB" id="6515318at2759"/>
<sequence>QVGNLGNEKADELDKEAIMSTEAAVLMVSLPISSAEQDLKQRALAKWQRRWDDGISGRSTYEVIKKAGLRNQYWPRQLIQFITGYGPFPSYLFRFGKHPDN</sequence>
<keyword evidence="2" id="KW-1185">Reference proteome</keyword>
<comment type="caution">
    <text evidence="1">The sequence shown here is derived from an EMBL/GenBank/DDBJ whole genome shotgun (WGS) entry which is preliminary data.</text>
</comment>
<name>A0A4Y2SVH6_ARAVE</name>
<dbReference type="Proteomes" id="UP000499080">
    <property type="component" value="Unassembled WGS sequence"/>
</dbReference>
<feature type="non-terminal residue" evidence="1">
    <location>
        <position position="1"/>
    </location>
</feature>
<gene>
    <name evidence="1" type="ORF">AVEN_29293_1</name>
</gene>
<evidence type="ECO:0000313" key="2">
    <source>
        <dbReference type="Proteomes" id="UP000499080"/>
    </source>
</evidence>